<dbReference type="RefSeq" id="WP_111200163.1">
    <property type="nucleotide sequence ID" value="NZ_QKVK01000013.1"/>
</dbReference>
<feature type="domain" description="Endoribonuclease L-PSP/chorismate mutase-like" evidence="1">
    <location>
        <begin position="6"/>
        <end position="142"/>
    </location>
</feature>
<organism evidence="2 3">
    <name type="scientific">Aestuariivirga litoralis</name>
    <dbReference type="NCBI Taxonomy" id="2650924"/>
    <lineage>
        <taxon>Bacteria</taxon>
        <taxon>Pseudomonadati</taxon>
        <taxon>Pseudomonadota</taxon>
        <taxon>Alphaproteobacteria</taxon>
        <taxon>Hyphomicrobiales</taxon>
        <taxon>Aestuariivirgaceae</taxon>
        <taxon>Aestuariivirga</taxon>
    </lineage>
</organism>
<accession>A0A2W2ARX1</accession>
<comment type="caution">
    <text evidence="2">The sequence shown here is derived from an EMBL/GenBank/DDBJ whole genome shotgun (WGS) entry which is preliminary data.</text>
</comment>
<evidence type="ECO:0000259" key="1">
    <source>
        <dbReference type="Pfam" id="PF14588"/>
    </source>
</evidence>
<gene>
    <name evidence="2" type="ORF">DK847_19185</name>
</gene>
<dbReference type="PANTHER" id="PTHR43760:SF1">
    <property type="entry name" value="ENDORIBONUCLEASE L-PSP_CHORISMATE MUTASE-LIKE DOMAIN-CONTAINING PROTEIN"/>
    <property type="match status" value="1"/>
</dbReference>
<keyword evidence="3" id="KW-1185">Reference proteome</keyword>
<dbReference type="PANTHER" id="PTHR43760">
    <property type="entry name" value="ENDORIBONUCLEASE-RELATED"/>
    <property type="match status" value="1"/>
</dbReference>
<dbReference type="InterPro" id="IPR035959">
    <property type="entry name" value="RutC-like_sf"/>
</dbReference>
<dbReference type="SUPFAM" id="SSF55298">
    <property type="entry name" value="YjgF-like"/>
    <property type="match status" value="1"/>
</dbReference>
<dbReference type="CDD" id="cd02199">
    <property type="entry name" value="YjgF_YER057c_UK114_like_1"/>
    <property type="match status" value="1"/>
</dbReference>
<dbReference type="Gene3D" id="3.30.1330.40">
    <property type="entry name" value="RutC-like"/>
    <property type="match status" value="1"/>
</dbReference>
<evidence type="ECO:0000313" key="3">
    <source>
        <dbReference type="Proteomes" id="UP000248795"/>
    </source>
</evidence>
<dbReference type="Proteomes" id="UP000248795">
    <property type="component" value="Unassembled WGS sequence"/>
</dbReference>
<protein>
    <submittedName>
        <fullName evidence="2">RidA family protein</fullName>
    </submittedName>
</protein>
<proteinExistence type="predicted"/>
<dbReference type="Pfam" id="PF14588">
    <property type="entry name" value="YjgF_endoribonc"/>
    <property type="match status" value="1"/>
</dbReference>
<reference evidence="3" key="1">
    <citation type="submission" date="2018-06" db="EMBL/GenBank/DDBJ databases">
        <title>Aestuariibacter litoralis strain KCTC 52945T.</title>
        <authorList>
            <person name="Li X."/>
            <person name="Salam N."/>
            <person name="Li J.-L."/>
            <person name="Chen Y.-M."/>
            <person name="Yang Z.-W."/>
            <person name="Zhang L.-Y."/>
            <person name="Han M.-X."/>
            <person name="Xiao M."/>
            <person name="Li W.-J."/>
        </authorList>
    </citation>
    <scope>NUCLEOTIDE SEQUENCE [LARGE SCALE GENOMIC DNA]</scope>
    <source>
        <strain evidence="3">KCTC 52945</strain>
    </source>
</reference>
<sequence>MGQIDKRLAELGITLPVAAKPVANYVPWVRTGNLVFISGQGPVEDGKVVWPGCLGVDVSLEDGAKSARLCGINVLAQLKDACGGDLDRVKRVVKLVGFVNAAPSFKDHPKVINGASDLMVEVFGDKGRHARSAVASPSLPMGISTEVEAIIEVE</sequence>
<dbReference type="InterPro" id="IPR013813">
    <property type="entry name" value="Endoribo_LPSP/chorism_mut-like"/>
</dbReference>
<name>A0A2W2ARX1_9HYPH</name>
<dbReference type="AlphaFoldDB" id="A0A2W2ARX1"/>
<evidence type="ECO:0000313" key="2">
    <source>
        <dbReference type="EMBL" id="PZF75230.1"/>
    </source>
</evidence>
<dbReference type="EMBL" id="QKVK01000013">
    <property type="protein sequence ID" value="PZF75230.1"/>
    <property type="molecule type" value="Genomic_DNA"/>
</dbReference>